<comment type="caution">
    <text evidence="1">The sequence shown here is derived from an EMBL/GenBank/DDBJ whole genome shotgun (WGS) entry which is preliminary data.</text>
</comment>
<dbReference type="Proteomes" id="UP001238603">
    <property type="component" value="Unassembled WGS sequence"/>
</dbReference>
<reference evidence="1 2" key="1">
    <citation type="submission" date="2023-06" db="EMBL/GenBank/DDBJ databases">
        <title>Pelomonas sp. APW6 16S ribosomal RNA gene genome sequencing and assembly.</title>
        <authorList>
            <person name="Woo H."/>
        </authorList>
    </citation>
    <scope>NUCLEOTIDE SEQUENCE [LARGE SCALE GENOMIC DNA]</scope>
    <source>
        <strain evidence="1 2">APW6</strain>
    </source>
</reference>
<keyword evidence="2" id="KW-1185">Reference proteome</keyword>
<protein>
    <submittedName>
        <fullName evidence="1">Type II secretion system protein</fullName>
    </submittedName>
</protein>
<name>A0ABT7LHF2_9BURK</name>
<dbReference type="EMBL" id="JASVDS010000001">
    <property type="protein sequence ID" value="MDL5030986.1"/>
    <property type="molecule type" value="Genomic_DNA"/>
</dbReference>
<dbReference type="RefSeq" id="WP_285981106.1">
    <property type="nucleotide sequence ID" value="NZ_JASVDS010000001.1"/>
</dbReference>
<evidence type="ECO:0000313" key="2">
    <source>
        <dbReference type="Proteomes" id="UP001238603"/>
    </source>
</evidence>
<organism evidence="1 2">
    <name type="scientific">Roseateles subflavus</name>
    <dbReference type="NCBI Taxonomy" id="3053353"/>
    <lineage>
        <taxon>Bacteria</taxon>
        <taxon>Pseudomonadati</taxon>
        <taxon>Pseudomonadota</taxon>
        <taxon>Betaproteobacteria</taxon>
        <taxon>Burkholderiales</taxon>
        <taxon>Sphaerotilaceae</taxon>
        <taxon>Roseateles</taxon>
    </lineage>
</organism>
<evidence type="ECO:0000313" key="1">
    <source>
        <dbReference type="EMBL" id="MDL5030986.1"/>
    </source>
</evidence>
<sequence>MPRRGVARSRARGFGYLGLLFFIALTAASLAALGQRWSAAAQRERERELVFRGQAIARAIERYAAATPERPAYPQRLEDLVEDRRSLRPRHHLRQRYADPFSGEPDWELIAAPPPATGFIGVRSRSDRPLLMSQGPDGQAVERANGLQFMAQALPARAATP</sequence>
<accession>A0ABT7LHF2</accession>
<dbReference type="SUPFAM" id="SSF54523">
    <property type="entry name" value="Pili subunits"/>
    <property type="match status" value="1"/>
</dbReference>
<gene>
    <name evidence="1" type="ORF">QRD43_03625</name>
</gene>
<proteinExistence type="predicted"/>
<dbReference type="InterPro" id="IPR045584">
    <property type="entry name" value="Pilin-like"/>
</dbReference>